<keyword evidence="3 9" id="KW-0812">Transmembrane</keyword>
<dbReference type="Proteomes" id="UP001159405">
    <property type="component" value="Unassembled WGS sequence"/>
</dbReference>
<feature type="transmembrane region" description="Helical" evidence="9">
    <location>
        <begin position="78"/>
        <end position="98"/>
    </location>
</feature>
<feature type="transmembrane region" description="Helical" evidence="9">
    <location>
        <begin position="172"/>
        <end position="196"/>
    </location>
</feature>
<protein>
    <recommendedName>
        <fullName evidence="10">G-protein coupled receptors family 1 profile domain-containing protein</fullName>
    </recommendedName>
</protein>
<feature type="transmembrane region" description="Helical" evidence="9">
    <location>
        <begin position="268"/>
        <end position="287"/>
    </location>
</feature>
<dbReference type="CDD" id="cd00637">
    <property type="entry name" value="7tm_classA_rhodopsin-like"/>
    <property type="match status" value="1"/>
</dbReference>
<dbReference type="InterPro" id="IPR017452">
    <property type="entry name" value="GPCR_Rhodpsn_7TM"/>
</dbReference>
<feature type="non-terminal residue" evidence="11">
    <location>
        <position position="1"/>
    </location>
</feature>
<feature type="transmembrane region" description="Helical" evidence="9">
    <location>
        <begin position="6"/>
        <end position="25"/>
    </location>
</feature>
<reference evidence="11 12" key="1">
    <citation type="submission" date="2022-05" db="EMBL/GenBank/DDBJ databases">
        <authorList>
            <consortium name="Genoscope - CEA"/>
            <person name="William W."/>
        </authorList>
    </citation>
    <scope>NUCLEOTIDE SEQUENCE [LARGE SCALE GENOMIC DNA]</scope>
</reference>
<evidence type="ECO:0000256" key="8">
    <source>
        <dbReference type="ARBA" id="ARBA00023224"/>
    </source>
</evidence>
<organism evidence="11 12">
    <name type="scientific">Porites lobata</name>
    <dbReference type="NCBI Taxonomy" id="104759"/>
    <lineage>
        <taxon>Eukaryota</taxon>
        <taxon>Metazoa</taxon>
        <taxon>Cnidaria</taxon>
        <taxon>Anthozoa</taxon>
        <taxon>Hexacorallia</taxon>
        <taxon>Scleractinia</taxon>
        <taxon>Fungiina</taxon>
        <taxon>Poritidae</taxon>
        <taxon>Porites</taxon>
    </lineage>
</organism>
<feature type="domain" description="G-protein coupled receptors family 1 profile" evidence="10">
    <location>
        <begin position="17"/>
        <end position="285"/>
    </location>
</feature>
<keyword evidence="5" id="KW-0297">G-protein coupled receptor</keyword>
<evidence type="ECO:0000256" key="1">
    <source>
        <dbReference type="ARBA" id="ARBA00004651"/>
    </source>
</evidence>
<evidence type="ECO:0000256" key="7">
    <source>
        <dbReference type="ARBA" id="ARBA00023170"/>
    </source>
</evidence>
<comment type="subcellular location">
    <subcellularLocation>
        <location evidence="1">Cell membrane</location>
        <topology evidence="1">Multi-pass membrane protein</topology>
    </subcellularLocation>
</comment>
<evidence type="ECO:0000313" key="12">
    <source>
        <dbReference type="Proteomes" id="UP001159405"/>
    </source>
</evidence>
<keyword evidence="6 9" id="KW-0472">Membrane</keyword>
<comment type="caution">
    <text evidence="11">The sequence shown here is derived from an EMBL/GenBank/DDBJ whole genome shotgun (WGS) entry which is preliminary data.</text>
</comment>
<evidence type="ECO:0000313" key="11">
    <source>
        <dbReference type="EMBL" id="CAH3186734.1"/>
    </source>
</evidence>
<dbReference type="Pfam" id="PF00001">
    <property type="entry name" value="7tm_1"/>
    <property type="match status" value="1"/>
</dbReference>
<dbReference type="PANTHER" id="PTHR24249:SF372">
    <property type="entry name" value="G-PROTEIN COUPLED RECEPTORS FAMILY 1 PROFILE DOMAIN-CONTAINING PROTEIN"/>
    <property type="match status" value="1"/>
</dbReference>
<gene>
    <name evidence="11" type="ORF">PLOB_00035302</name>
</gene>
<keyword evidence="4 9" id="KW-1133">Transmembrane helix</keyword>
<evidence type="ECO:0000256" key="4">
    <source>
        <dbReference type="ARBA" id="ARBA00022989"/>
    </source>
</evidence>
<accession>A0ABN8S757</accession>
<evidence type="ECO:0000256" key="5">
    <source>
        <dbReference type="ARBA" id="ARBA00023040"/>
    </source>
</evidence>
<keyword evidence="7" id="KW-0675">Receptor</keyword>
<dbReference type="PANTHER" id="PTHR24249">
    <property type="entry name" value="HISTAMINE RECEPTOR-RELATED G-PROTEIN COUPLED RECEPTOR"/>
    <property type="match status" value="1"/>
</dbReference>
<dbReference type="PRINTS" id="PR00237">
    <property type="entry name" value="GPCRRHODOPSN"/>
</dbReference>
<sequence>ILLLNVHVIITIIALLGSYFVLRAFHKFRNLRTASNNILVSLSIADGLLAIPLILDIIQLCLKYSNVGQCPSSLKEVGGTVTLFLLSVIVLHLTLMSSERFIAIKFTLRYQVIVTKRRARIVSIAMWLWALVVIVAFPEVLQWATGKDCRKFPREMSEVINTTEVRRIRWHLVFQASSMFLVPLLIILCSYTYIFIVSYKQRQHVREQGRYIPGMPTVKHHMKGARTLAIVVALCLLSIIALLVVTSLRIFRDISIGDRKHQMLLQKIVYDVAMLLNAICNPLIYGWKNEEFRNAFRKMLKCC</sequence>
<keyword evidence="12" id="KW-1185">Reference proteome</keyword>
<feature type="transmembrane region" description="Helical" evidence="9">
    <location>
        <begin position="119"/>
        <end position="137"/>
    </location>
</feature>
<keyword evidence="2" id="KW-1003">Cell membrane</keyword>
<evidence type="ECO:0000256" key="3">
    <source>
        <dbReference type="ARBA" id="ARBA00022692"/>
    </source>
</evidence>
<dbReference type="InterPro" id="IPR050569">
    <property type="entry name" value="TAAR"/>
</dbReference>
<proteinExistence type="predicted"/>
<dbReference type="InterPro" id="IPR000276">
    <property type="entry name" value="GPCR_Rhodpsn"/>
</dbReference>
<keyword evidence="8" id="KW-0807">Transducer</keyword>
<feature type="transmembrane region" description="Helical" evidence="9">
    <location>
        <begin position="37"/>
        <end position="58"/>
    </location>
</feature>
<feature type="transmembrane region" description="Helical" evidence="9">
    <location>
        <begin position="228"/>
        <end position="248"/>
    </location>
</feature>
<evidence type="ECO:0000256" key="2">
    <source>
        <dbReference type="ARBA" id="ARBA00022475"/>
    </source>
</evidence>
<dbReference type="Gene3D" id="1.20.1070.10">
    <property type="entry name" value="Rhodopsin 7-helix transmembrane proteins"/>
    <property type="match status" value="1"/>
</dbReference>
<evidence type="ECO:0000256" key="9">
    <source>
        <dbReference type="SAM" id="Phobius"/>
    </source>
</evidence>
<dbReference type="PROSITE" id="PS50262">
    <property type="entry name" value="G_PROTEIN_RECEP_F1_2"/>
    <property type="match status" value="1"/>
</dbReference>
<evidence type="ECO:0000259" key="10">
    <source>
        <dbReference type="PROSITE" id="PS50262"/>
    </source>
</evidence>
<dbReference type="SUPFAM" id="SSF81321">
    <property type="entry name" value="Family A G protein-coupled receptor-like"/>
    <property type="match status" value="1"/>
</dbReference>
<dbReference type="EMBL" id="CALNXK010000499">
    <property type="protein sequence ID" value="CAH3186734.1"/>
    <property type="molecule type" value="Genomic_DNA"/>
</dbReference>
<name>A0ABN8S757_9CNID</name>
<evidence type="ECO:0000256" key="6">
    <source>
        <dbReference type="ARBA" id="ARBA00023136"/>
    </source>
</evidence>